<dbReference type="SUPFAM" id="SSF46785">
    <property type="entry name" value="Winged helix' DNA-binding domain"/>
    <property type="match status" value="1"/>
</dbReference>
<evidence type="ECO:0000313" key="2">
    <source>
        <dbReference type="EMBL" id="XDU67398.1"/>
    </source>
</evidence>
<dbReference type="Gene3D" id="1.10.10.10">
    <property type="entry name" value="Winged helix-like DNA-binding domain superfamily/Winged helix DNA-binding domain"/>
    <property type="match status" value="1"/>
</dbReference>
<proteinExistence type="predicted"/>
<feature type="region of interest" description="Disordered" evidence="1">
    <location>
        <begin position="229"/>
        <end position="266"/>
    </location>
</feature>
<name>A0AB39VJE6_9FUSO</name>
<evidence type="ECO:0000256" key="1">
    <source>
        <dbReference type="SAM" id="MobiDB-lite"/>
    </source>
</evidence>
<organism evidence="2">
    <name type="scientific">Leptotrichia rugosa</name>
    <dbReference type="NCBI Taxonomy" id="3239302"/>
    <lineage>
        <taxon>Bacteria</taxon>
        <taxon>Fusobacteriati</taxon>
        <taxon>Fusobacteriota</taxon>
        <taxon>Fusobacteriia</taxon>
        <taxon>Fusobacteriales</taxon>
        <taxon>Leptotrichiaceae</taxon>
        <taxon>Leptotrichia</taxon>
    </lineage>
</organism>
<feature type="compositionally biased region" description="Basic and acidic residues" evidence="1">
    <location>
        <begin position="246"/>
        <end position="266"/>
    </location>
</feature>
<dbReference type="AlphaFoldDB" id="A0AB39VJE6"/>
<reference evidence="2" key="1">
    <citation type="submission" date="2024-07" db="EMBL/GenBank/DDBJ databases">
        <authorList>
            <person name="Li X.-J."/>
            <person name="Wang X."/>
        </authorList>
    </citation>
    <scope>NUCLEOTIDE SEQUENCE</scope>
    <source>
        <strain evidence="2">HSP-334</strain>
    </source>
</reference>
<sequence>MRDIRKKGWFWVENELIDRTDLSFEVKSMYMILARFADAEGKCFPSVEKLAEIIGKDKRTVIRYMKKLEEKGLIEKKRRFNQTNIYYLKNVALNSDKIDNDKNDSDIVVTSLDDTGVTSDSDKNVNLKKHNEKNTIKNTQYNIKEKSKKEKTKSKIEDFVNKLEKSDEYKALILEYIKYRKEIKKTIKTIAPINKLLKDFPDSERLSEAIEIAKEREWTGLEPEWVENYKNTKNGGNSNAKGVRYNKTEGRKNKAGERKPNYDIEF</sequence>
<dbReference type="KEGG" id="lrug:AB8B22_02985"/>
<protein>
    <submittedName>
        <fullName evidence="2">Helix-turn-helix domain-containing protein</fullName>
    </submittedName>
</protein>
<dbReference type="InterPro" id="IPR011991">
    <property type="entry name" value="ArsR-like_HTH"/>
</dbReference>
<dbReference type="Pfam" id="PF13730">
    <property type="entry name" value="HTH_36"/>
    <property type="match status" value="1"/>
</dbReference>
<dbReference type="EMBL" id="CP165644">
    <property type="protein sequence ID" value="XDU67398.1"/>
    <property type="molecule type" value="Genomic_DNA"/>
</dbReference>
<accession>A0AB39VJE6</accession>
<gene>
    <name evidence="2" type="ORF">AB8B22_02985</name>
</gene>
<dbReference type="InterPro" id="IPR036388">
    <property type="entry name" value="WH-like_DNA-bd_sf"/>
</dbReference>
<dbReference type="RefSeq" id="WP_369711607.1">
    <property type="nucleotide sequence ID" value="NZ_CP165644.1"/>
</dbReference>
<dbReference type="CDD" id="cd00090">
    <property type="entry name" value="HTH_ARSR"/>
    <property type="match status" value="1"/>
</dbReference>
<dbReference type="InterPro" id="IPR036390">
    <property type="entry name" value="WH_DNA-bd_sf"/>
</dbReference>
<feature type="compositionally biased region" description="Polar residues" evidence="1">
    <location>
        <begin position="229"/>
        <end position="240"/>
    </location>
</feature>